<dbReference type="RefSeq" id="WP_145960088.1">
    <property type="nucleotide sequence ID" value="NZ_AP014940.1"/>
</dbReference>
<dbReference type="Proteomes" id="UP000218824">
    <property type="component" value="Chromosome"/>
</dbReference>
<feature type="domain" description="FimV N-terminal" evidence="4">
    <location>
        <begin position="24"/>
        <end position="132"/>
    </location>
</feature>
<feature type="chain" id="PRO_5043538093" description="FimV N-terminal domain-containing protein" evidence="3">
    <location>
        <begin position="24"/>
        <end position="752"/>
    </location>
</feature>
<protein>
    <recommendedName>
        <fullName evidence="4">FimV N-terminal domain-containing protein</fullName>
    </recommendedName>
</protein>
<dbReference type="InterPro" id="IPR038440">
    <property type="entry name" value="FimV_C_sf"/>
</dbReference>
<dbReference type="KEGG" id="lem:LEN_2894"/>
<evidence type="ECO:0000256" key="3">
    <source>
        <dbReference type="SAM" id="SignalP"/>
    </source>
</evidence>
<dbReference type="AlphaFoldDB" id="A0AAU9AYT8"/>
<sequence length="752" mass="77902">MRSGFARTALGLALALASSAACALGLGQIEVKSRAGQPLLAEIPVIASGPEELAQLRAGLASPETFQRIGLEPPQGIVTDLRFTLAVDANGKPIIRVTSTQPVQQPLLTFLIEVDWGQGRLTREYSALLDAPRTASAPMQPPIQAAAGAAPNTIERPLQAPLPFGAQPQQTDPLAVENAPPGYDPGNLGQAPALPPDAIAGQGEPLPQARPLPEAAPPAPAPRPNAGRIAREPRPQPAAAPAIPGDGEITVAQGQTLSGIAAQMGGAQSLNQTMIALLRANPEAFVGGNINRLRAGAVLRRPAGGEMASIDPREANELVRAQIQQWRQAPQRAVPQPLTVDADRVAKAPVAPAARASGRASDARLEIVPPGAERAQAGAQSGISAGGEGHMVREQVQQANETIAVREQELADLKSKVAELEKLSTDQQKLIAMKDSELAATQQRLAENQARADSGSPLPWLFGGLGLLALLAGGWVLSRREPKRPSFRAGSPVPVPFAAPAEPGPDPVETLRRKPEAAAVVDPVAQLLGQRDEPAAVDPDLYPVLDPGQGAIQDEPPAAAPRHTLDELAAAEPPVSRPLATDEPPAAPERVDPAAAPHWTAPVSEPKSQSRVPTWHSATAGRQPTREEQTLEQQLREPPALPAGSAAPVSAIPVAPIPVAPVAAAPVAAQAPSVEPVAVAQSSPQARPAAPSAASVGLERIELARAYLDLGDEGSARQLLGEVLINGDHAARQQAARLLRELEASGGDRAGA</sequence>
<feature type="signal peptide" evidence="3">
    <location>
        <begin position="1"/>
        <end position="23"/>
    </location>
</feature>
<dbReference type="GeneID" id="83064733"/>
<keyword evidence="3" id="KW-0732">Signal</keyword>
<dbReference type="CDD" id="cd00118">
    <property type="entry name" value="LysM"/>
    <property type="match status" value="1"/>
</dbReference>
<dbReference type="InterPro" id="IPR057840">
    <property type="entry name" value="FimV_N"/>
</dbReference>
<feature type="compositionally biased region" description="Pro residues" evidence="2">
    <location>
        <begin position="493"/>
        <end position="506"/>
    </location>
</feature>
<dbReference type="EMBL" id="AP014940">
    <property type="protein sequence ID" value="BAV98381.1"/>
    <property type="molecule type" value="Genomic_DNA"/>
</dbReference>
<evidence type="ECO:0000256" key="1">
    <source>
        <dbReference type="SAM" id="Coils"/>
    </source>
</evidence>
<keyword evidence="1" id="KW-0175">Coiled coil</keyword>
<feature type="compositionally biased region" description="Pro residues" evidence="2">
    <location>
        <begin position="208"/>
        <end position="223"/>
    </location>
</feature>
<feature type="region of interest" description="Disordered" evidence="2">
    <location>
        <begin position="160"/>
        <end position="246"/>
    </location>
</feature>
<feature type="region of interest" description="Disordered" evidence="2">
    <location>
        <begin position="572"/>
        <end position="633"/>
    </location>
</feature>
<name>A0AAU9AYT8_LYSEN</name>
<dbReference type="InterPro" id="IPR018392">
    <property type="entry name" value="LysM"/>
</dbReference>
<dbReference type="NCBIfam" id="TIGR03504">
    <property type="entry name" value="FimV_Cterm"/>
    <property type="match status" value="1"/>
</dbReference>
<dbReference type="Pfam" id="PF25800">
    <property type="entry name" value="FimV_N"/>
    <property type="match status" value="1"/>
</dbReference>
<evidence type="ECO:0000259" key="4">
    <source>
        <dbReference type="Pfam" id="PF25800"/>
    </source>
</evidence>
<dbReference type="Gene3D" id="3.10.350.10">
    <property type="entry name" value="LysM domain"/>
    <property type="match status" value="1"/>
</dbReference>
<proteinExistence type="predicted"/>
<feature type="region of interest" description="Disordered" evidence="2">
    <location>
        <begin position="482"/>
        <end position="511"/>
    </location>
</feature>
<dbReference type="InterPro" id="IPR036779">
    <property type="entry name" value="LysM_dom_sf"/>
</dbReference>
<accession>A0AAU9AYT8</accession>
<dbReference type="Gene3D" id="1.20.58.2200">
    <property type="match status" value="1"/>
</dbReference>
<dbReference type="InterPro" id="IPR020012">
    <property type="entry name" value="LysM_FimV"/>
</dbReference>
<dbReference type="InterPro" id="IPR020011">
    <property type="entry name" value="FimV_C"/>
</dbReference>
<evidence type="ECO:0000313" key="5">
    <source>
        <dbReference type="EMBL" id="BAV98381.1"/>
    </source>
</evidence>
<feature type="region of interest" description="Disordered" evidence="2">
    <location>
        <begin position="533"/>
        <end position="558"/>
    </location>
</feature>
<evidence type="ECO:0000256" key="2">
    <source>
        <dbReference type="SAM" id="MobiDB-lite"/>
    </source>
</evidence>
<organism evidence="5 6">
    <name type="scientific">Lysobacter enzymogenes</name>
    <dbReference type="NCBI Taxonomy" id="69"/>
    <lineage>
        <taxon>Bacteria</taxon>
        <taxon>Pseudomonadati</taxon>
        <taxon>Pseudomonadota</taxon>
        <taxon>Gammaproteobacteria</taxon>
        <taxon>Lysobacterales</taxon>
        <taxon>Lysobacteraceae</taxon>
        <taxon>Lysobacter</taxon>
    </lineage>
</organism>
<feature type="coiled-coil region" evidence="1">
    <location>
        <begin position="396"/>
        <end position="430"/>
    </location>
</feature>
<evidence type="ECO:0000313" key="6">
    <source>
        <dbReference type="Proteomes" id="UP000218824"/>
    </source>
</evidence>
<reference evidence="5 6" key="1">
    <citation type="journal article" date="2017" name="DNA Res.">
        <title>Complete genome sequence and expression profile of the commercial lytic enzyme producer Lysobacter enzymogenes M497-1.</title>
        <authorList>
            <person name="Takami H."/>
            <person name="Toyoda A."/>
            <person name="Uchiyama I."/>
            <person name="Itoh T."/>
            <person name="Takaki Y."/>
            <person name="Arai W."/>
            <person name="Nishi S."/>
            <person name="Kawai M."/>
            <person name="Shinya K."/>
            <person name="Ikeda H."/>
        </authorList>
    </citation>
    <scope>NUCLEOTIDE SEQUENCE [LARGE SCALE GENOMIC DNA]</scope>
    <source>
        <strain evidence="5 6">M497-1</strain>
    </source>
</reference>
<dbReference type="NCBIfam" id="TIGR03505">
    <property type="entry name" value="FimV_core"/>
    <property type="match status" value="1"/>
</dbReference>
<dbReference type="PROSITE" id="PS51257">
    <property type="entry name" value="PROKAR_LIPOPROTEIN"/>
    <property type="match status" value="1"/>
</dbReference>
<gene>
    <name evidence="5" type="ORF">LEN_2894</name>
</gene>